<feature type="domain" description="Amidohydrolase 3" evidence="1">
    <location>
        <begin position="127"/>
        <end position="480"/>
    </location>
</feature>
<dbReference type="Proteomes" id="UP000236291">
    <property type="component" value="Unassembled WGS sequence"/>
</dbReference>
<evidence type="ECO:0000259" key="1">
    <source>
        <dbReference type="Pfam" id="PF07969"/>
    </source>
</evidence>
<protein>
    <submittedName>
        <fullName evidence="2">Amidohydrolase ytcj-like protein</fullName>
    </submittedName>
</protein>
<sequence length="484" mass="53113">MNLFIVVSASISLLLAILIASLHLLHPTLYFLTWKKLPHSSSSLVADLIIRNGVIYTSDDSLPFVNSMAVANGRVLRIGNNSFVQGPENAEFSTYSSLGQSIVNQWNYDPKVSRFGLMLEVAGYGTQVLDLQGKVVVPGFIDSHVHFISGGLQSWMQMMQVGLRGVKEKEEVIRRIKEAVQSTKPGSWILGGGWNNDLWGGDLPAACWIDDVTPNNPVWLSRTDGHMGWANSVALTLAGITNLTDNPRGGTIMRTSGGEPTGLLIDSAMELVASQIPEVSIDDRRDALQKASNLALTRGVTTVVDMGRYYPGMSADLSWEDFTDVYLWTNAISKMKVRVCLFFPMVTWQRLADLVNKMGHSLSQWVYFGGVKAFADGSLGSNSALFYEPYQDEPDNYGLLVTEPDALLNMTSESDLSGLQVAVHAIGDRANDLILDIYSSVASKNGMRDRRFRIEHAQHLAPGTPSRFGKEGVVASVQVSSYYH</sequence>
<reference evidence="2 3" key="2">
    <citation type="journal article" date="2017" name="Front. Plant Sci.">
        <title>Gene Classification and Mining of Molecular Markers Useful in Red Clover (Trifolium pratense) Breeding.</title>
        <authorList>
            <person name="Istvanek J."/>
            <person name="Dluhosova J."/>
            <person name="Dluhos P."/>
            <person name="Patkova L."/>
            <person name="Nedelnik J."/>
            <person name="Repkova J."/>
        </authorList>
    </citation>
    <scope>NUCLEOTIDE SEQUENCE [LARGE SCALE GENOMIC DNA]</scope>
    <source>
        <strain evidence="3">cv. Tatra</strain>
        <tissue evidence="2">Young leaves</tissue>
    </source>
</reference>
<dbReference type="STRING" id="57577.A0A2K3PF97"/>
<proteinExistence type="predicted"/>
<dbReference type="Gene3D" id="2.30.40.10">
    <property type="entry name" value="Urease, subunit C, domain 1"/>
    <property type="match status" value="2"/>
</dbReference>
<keyword evidence="2" id="KW-0378">Hydrolase</keyword>
<dbReference type="GO" id="GO:0016810">
    <property type="term" value="F:hydrolase activity, acting on carbon-nitrogen (but not peptide) bonds"/>
    <property type="evidence" value="ECO:0007669"/>
    <property type="project" value="InterPro"/>
</dbReference>
<dbReference type="PANTHER" id="PTHR22642:SF2">
    <property type="entry name" value="PROTEIN LONG AFTER FAR-RED 3"/>
    <property type="match status" value="1"/>
</dbReference>
<organism evidence="2 3">
    <name type="scientific">Trifolium pratense</name>
    <name type="common">Red clover</name>
    <dbReference type="NCBI Taxonomy" id="57577"/>
    <lineage>
        <taxon>Eukaryota</taxon>
        <taxon>Viridiplantae</taxon>
        <taxon>Streptophyta</taxon>
        <taxon>Embryophyta</taxon>
        <taxon>Tracheophyta</taxon>
        <taxon>Spermatophyta</taxon>
        <taxon>Magnoliopsida</taxon>
        <taxon>eudicotyledons</taxon>
        <taxon>Gunneridae</taxon>
        <taxon>Pentapetalae</taxon>
        <taxon>rosids</taxon>
        <taxon>fabids</taxon>
        <taxon>Fabales</taxon>
        <taxon>Fabaceae</taxon>
        <taxon>Papilionoideae</taxon>
        <taxon>50 kb inversion clade</taxon>
        <taxon>NPAAA clade</taxon>
        <taxon>Hologalegina</taxon>
        <taxon>IRL clade</taxon>
        <taxon>Trifolieae</taxon>
        <taxon>Trifolium</taxon>
    </lineage>
</organism>
<accession>A0A2K3PF97</accession>
<dbReference type="SUPFAM" id="SSF51338">
    <property type="entry name" value="Composite domain of metallo-dependent hydrolases"/>
    <property type="match status" value="1"/>
</dbReference>
<dbReference type="InterPro" id="IPR032466">
    <property type="entry name" value="Metal_Hydrolase"/>
</dbReference>
<dbReference type="CDD" id="cd01300">
    <property type="entry name" value="YtcJ_like"/>
    <property type="match status" value="1"/>
</dbReference>
<dbReference type="EMBL" id="ASHM01006427">
    <property type="protein sequence ID" value="PNY13904.1"/>
    <property type="molecule type" value="Genomic_DNA"/>
</dbReference>
<dbReference type="InterPro" id="IPR033932">
    <property type="entry name" value="YtcJ-like"/>
</dbReference>
<comment type="caution">
    <text evidence="2">The sequence shown here is derived from an EMBL/GenBank/DDBJ whole genome shotgun (WGS) entry which is preliminary data.</text>
</comment>
<dbReference type="AlphaFoldDB" id="A0A2K3PF97"/>
<dbReference type="Gene3D" id="3.20.20.140">
    <property type="entry name" value="Metal-dependent hydrolases"/>
    <property type="match status" value="1"/>
</dbReference>
<dbReference type="InterPro" id="IPR013108">
    <property type="entry name" value="Amidohydro_3"/>
</dbReference>
<gene>
    <name evidence="2" type="ORF">L195_g010572</name>
</gene>
<reference evidence="2 3" key="1">
    <citation type="journal article" date="2014" name="Am. J. Bot.">
        <title>Genome assembly and annotation for red clover (Trifolium pratense; Fabaceae).</title>
        <authorList>
            <person name="Istvanek J."/>
            <person name="Jaros M."/>
            <person name="Krenek A."/>
            <person name="Repkova J."/>
        </authorList>
    </citation>
    <scope>NUCLEOTIDE SEQUENCE [LARGE SCALE GENOMIC DNA]</scope>
    <source>
        <strain evidence="3">cv. Tatra</strain>
        <tissue evidence="2">Young leaves</tissue>
    </source>
</reference>
<evidence type="ECO:0000313" key="2">
    <source>
        <dbReference type="EMBL" id="PNY13904.1"/>
    </source>
</evidence>
<name>A0A2K3PF97_TRIPR</name>
<dbReference type="FunFam" id="3.10.310.70:FF:000002">
    <property type="entry name" value="LAF3/LAF3 ISF1/LAF3 ISF2"/>
    <property type="match status" value="1"/>
</dbReference>
<dbReference type="InterPro" id="IPR011059">
    <property type="entry name" value="Metal-dep_hydrolase_composite"/>
</dbReference>
<dbReference type="PANTHER" id="PTHR22642">
    <property type="entry name" value="IMIDAZOLONEPROPIONASE"/>
    <property type="match status" value="1"/>
</dbReference>
<dbReference type="Gene3D" id="3.10.310.70">
    <property type="match status" value="1"/>
</dbReference>
<evidence type="ECO:0000313" key="3">
    <source>
        <dbReference type="Proteomes" id="UP000236291"/>
    </source>
</evidence>
<dbReference type="Pfam" id="PF07969">
    <property type="entry name" value="Amidohydro_3"/>
    <property type="match status" value="1"/>
</dbReference>
<dbReference type="SUPFAM" id="SSF51556">
    <property type="entry name" value="Metallo-dependent hydrolases"/>
    <property type="match status" value="1"/>
</dbReference>